<dbReference type="OrthoDB" id="7437883at2"/>
<organism evidence="1 2">
    <name type="scientific">Rhizobium lusitanum</name>
    <dbReference type="NCBI Taxonomy" id="293958"/>
    <lineage>
        <taxon>Bacteria</taxon>
        <taxon>Pseudomonadati</taxon>
        <taxon>Pseudomonadota</taxon>
        <taxon>Alphaproteobacteria</taxon>
        <taxon>Hyphomicrobiales</taxon>
        <taxon>Rhizobiaceae</taxon>
        <taxon>Rhizobium/Agrobacterium group</taxon>
        <taxon>Rhizobium</taxon>
    </lineage>
</organism>
<evidence type="ECO:0000313" key="1">
    <source>
        <dbReference type="EMBL" id="SCB52360.1"/>
    </source>
</evidence>
<gene>
    <name evidence="1" type="ORF">GA0061101_1496</name>
</gene>
<evidence type="ECO:0000313" key="2">
    <source>
        <dbReference type="Proteomes" id="UP000199205"/>
    </source>
</evidence>
<sequence length="90" mass="10163">MEAWRLTIQRYGIYNPYTGRGAIKGLLPHGPHNVRDVLATHILKLTGSYEQASYAIQDTPDMIQQHYGRFLPQDKAALAAKILNQVWEAA</sequence>
<proteinExistence type="predicted"/>
<protein>
    <submittedName>
        <fullName evidence="1">Uncharacterized protein</fullName>
    </submittedName>
</protein>
<reference evidence="1 2" key="1">
    <citation type="submission" date="2016-08" db="EMBL/GenBank/DDBJ databases">
        <authorList>
            <person name="Seilhamer J.J."/>
        </authorList>
    </citation>
    <scope>NUCLEOTIDE SEQUENCE [LARGE SCALE GENOMIC DNA]</scope>
    <source>
        <strain evidence="1 2">P1-7</strain>
    </source>
</reference>
<dbReference type="AlphaFoldDB" id="A0A1C3XJC0"/>
<dbReference type="EMBL" id="FMAF01000049">
    <property type="protein sequence ID" value="SCB52360.1"/>
    <property type="molecule type" value="Genomic_DNA"/>
</dbReference>
<accession>A0A1C3XJC0</accession>
<dbReference type="Proteomes" id="UP000199205">
    <property type="component" value="Unassembled WGS sequence"/>
</dbReference>
<name>A0A1C3XJC0_9HYPH</name>